<evidence type="ECO:0000256" key="3">
    <source>
        <dbReference type="ARBA" id="ARBA00023172"/>
    </source>
</evidence>
<dbReference type="CDD" id="cd00397">
    <property type="entry name" value="DNA_BRE_C"/>
    <property type="match status" value="1"/>
</dbReference>
<keyword evidence="2" id="KW-0238">DNA-binding</keyword>
<dbReference type="Proteomes" id="UP000036334">
    <property type="component" value="Unassembled WGS sequence"/>
</dbReference>
<dbReference type="InterPro" id="IPR013762">
    <property type="entry name" value="Integrase-like_cat_sf"/>
</dbReference>
<keyword evidence="3" id="KW-0233">DNA recombination</keyword>
<evidence type="ECO:0000313" key="5">
    <source>
        <dbReference type="EMBL" id="KLO36029.1"/>
    </source>
</evidence>
<dbReference type="PROSITE" id="PS51898">
    <property type="entry name" value="TYR_RECOMBINASE"/>
    <property type="match status" value="1"/>
</dbReference>
<dbReference type="PATRIC" id="fig|29311.18.peg.969"/>
<dbReference type="InterPro" id="IPR011010">
    <property type="entry name" value="DNA_brk_join_enz"/>
</dbReference>
<keyword evidence="6" id="KW-1185">Reference proteome</keyword>
<dbReference type="PANTHER" id="PTHR30349">
    <property type="entry name" value="PHAGE INTEGRASE-RELATED"/>
    <property type="match status" value="1"/>
</dbReference>
<evidence type="ECO:0000313" key="6">
    <source>
        <dbReference type="Proteomes" id="UP000036334"/>
    </source>
</evidence>
<dbReference type="SUPFAM" id="SSF56349">
    <property type="entry name" value="DNA breaking-rejoining enzymes"/>
    <property type="match status" value="1"/>
</dbReference>
<dbReference type="AlphaFoldDB" id="A0A0I9V3I1"/>
<dbReference type="GO" id="GO:0015074">
    <property type="term" value="P:DNA integration"/>
    <property type="evidence" value="ECO:0007669"/>
    <property type="project" value="InterPro"/>
</dbReference>
<comment type="similarity">
    <text evidence="1">Belongs to the 'phage' integrase family.</text>
</comment>
<accession>A0A0I9V3I1</accession>
<sequence length="236" mass="25854">MLESGAEPSTARARQLGVRRFSAWLEEEGEVDADPLLGLKAPKLDSKVTESLTETELRRLIKACVGKEFRDRRDEAIVRLMAETGMRAGELCGLTVADVDLTRGLATVRRGKGAKGRITPFGPQTARAIDRYLRARRTHRLADSEALWLGDRGKNLEYYGLHSALKYRAQLAGLTGFHPHLLRHTAASRWLAAGGSEGGLMAVAGWSTRDMIDRYTKATAAERAAAEARGLNLGEL</sequence>
<evidence type="ECO:0000256" key="1">
    <source>
        <dbReference type="ARBA" id="ARBA00008857"/>
    </source>
</evidence>
<dbReference type="InterPro" id="IPR050090">
    <property type="entry name" value="Tyrosine_recombinase_XerCD"/>
</dbReference>
<gene>
    <name evidence="5" type="ORF">ABH38_13970</name>
</gene>
<evidence type="ECO:0000259" key="4">
    <source>
        <dbReference type="PROSITE" id="PS51898"/>
    </source>
</evidence>
<dbReference type="Gene3D" id="1.10.443.10">
    <property type="entry name" value="Intergrase catalytic core"/>
    <property type="match status" value="1"/>
</dbReference>
<protein>
    <recommendedName>
        <fullName evidence="4">Tyr recombinase domain-containing protein</fullName>
    </recommendedName>
</protein>
<dbReference type="GO" id="GO:0003677">
    <property type="term" value="F:DNA binding"/>
    <property type="evidence" value="ECO:0007669"/>
    <property type="project" value="UniProtKB-KW"/>
</dbReference>
<dbReference type="EMBL" id="LDPR01000011">
    <property type="protein sequence ID" value="KLO36029.1"/>
    <property type="molecule type" value="Genomic_DNA"/>
</dbReference>
<reference evidence="5 6" key="1">
    <citation type="submission" date="2015-05" db="EMBL/GenBank/DDBJ databases">
        <title>Genome sequence of Mycobacterium haemophilum.</title>
        <authorList>
            <person name="Greninger A.L."/>
            <person name="Cunningham G."/>
            <person name="Miller S."/>
        </authorList>
    </citation>
    <scope>NUCLEOTIDE SEQUENCE [LARGE SCALE GENOMIC DNA]</scope>
    <source>
        <strain evidence="6">UC1</strain>
    </source>
</reference>
<dbReference type="GO" id="GO:0006310">
    <property type="term" value="P:DNA recombination"/>
    <property type="evidence" value="ECO:0007669"/>
    <property type="project" value="UniProtKB-KW"/>
</dbReference>
<organism evidence="5 6">
    <name type="scientific">Mycobacterium haemophilum</name>
    <dbReference type="NCBI Taxonomy" id="29311"/>
    <lineage>
        <taxon>Bacteria</taxon>
        <taxon>Bacillati</taxon>
        <taxon>Actinomycetota</taxon>
        <taxon>Actinomycetes</taxon>
        <taxon>Mycobacteriales</taxon>
        <taxon>Mycobacteriaceae</taxon>
        <taxon>Mycobacterium</taxon>
    </lineage>
</organism>
<comment type="caution">
    <text evidence="5">The sequence shown here is derived from an EMBL/GenBank/DDBJ whole genome shotgun (WGS) entry which is preliminary data.</text>
</comment>
<dbReference type="Pfam" id="PF00589">
    <property type="entry name" value="Phage_integrase"/>
    <property type="match status" value="1"/>
</dbReference>
<name>A0A0I9V3I1_9MYCO</name>
<feature type="domain" description="Tyr recombinase" evidence="4">
    <location>
        <begin position="47"/>
        <end position="229"/>
    </location>
</feature>
<dbReference type="PANTHER" id="PTHR30349:SF41">
    <property type="entry name" value="INTEGRASE_RECOMBINASE PROTEIN MJ0367-RELATED"/>
    <property type="match status" value="1"/>
</dbReference>
<evidence type="ECO:0000256" key="2">
    <source>
        <dbReference type="ARBA" id="ARBA00023125"/>
    </source>
</evidence>
<proteinExistence type="inferred from homology"/>
<dbReference type="InterPro" id="IPR002104">
    <property type="entry name" value="Integrase_catalytic"/>
</dbReference>